<keyword evidence="2" id="KW-0444">Lipid biosynthesis</keyword>
<evidence type="ECO:0000256" key="1">
    <source>
        <dbReference type="ARBA" id="ARBA00005189"/>
    </source>
</evidence>
<keyword evidence="3" id="KW-0808">Transferase</keyword>
<dbReference type="AlphaFoldDB" id="A0A4Y3WK36"/>
<proteinExistence type="predicted"/>
<evidence type="ECO:0000256" key="4">
    <source>
        <dbReference type="ARBA" id="ARBA00023098"/>
    </source>
</evidence>
<reference evidence="6 7" key="1">
    <citation type="submission" date="2019-06" db="EMBL/GenBank/DDBJ databases">
        <title>Whole genome shotgun sequence of Pseudonocardia hydrocarbonoxydans NBRC 14498.</title>
        <authorList>
            <person name="Hosoyama A."/>
            <person name="Uohara A."/>
            <person name="Ohji S."/>
            <person name="Ichikawa N."/>
        </authorList>
    </citation>
    <scope>NUCLEOTIDE SEQUENCE [LARGE SCALE GENOMIC DNA]</scope>
    <source>
        <strain evidence="6 7">NBRC 14498</strain>
    </source>
</reference>
<evidence type="ECO:0000313" key="7">
    <source>
        <dbReference type="Proteomes" id="UP000320338"/>
    </source>
</evidence>
<evidence type="ECO:0000256" key="5">
    <source>
        <dbReference type="ARBA" id="ARBA00023315"/>
    </source>
</evidence>
<evidence type="ECO:0008006" key="8">
    <source>
        <dbReference type="Google" id="ProtNLM"/>
    </source>
</evidence>
<sequence length="257" mass="27528">MTASQVLAATPPAAASRYSLLLTTDDAEVRAAQRLRHRVFAGELGAVLHSPEPGLDVDRFDAFCDHLVVREDATGEIVGTYRMLPPRRAAAAGALYAEGEFAIGALDPLRPSLVETGRSCVHPGHRDGAVINLVWAGIARYMLLTGNRWLIGCASVPLADGGALAASVAERVRTAHLAPPRYRVTPHRPWPVPAVAARSPLPPLLRGYLRLGAWVCGAPAHDPDFDCADFPVLLGLDHMDPRYARFFLGPDVLGPDA</sequence>
<name>A0A4Y3WK36_9PSEU</name>
<protein>
    <recommendedName>
        <fullName evidence="8">GNAT family N-acetyltransferase</fullName>
    </recommendedName>
</protein>
<keyword evidence="5" id="KW-0012">Acyltransferase</keyword>
<comment type="pathway">
    <text evidence="1">Lipid metabolism.</text>
</comment>
<dbReference type="RefSeq" id="WP_141277792.1">
    <property type="nucleotide sequence ID" value="NZ_BAAARZ010000032.1"/>
</dbReference>
<dbReference type="Pfam" id="PF13444">
    <property type="entry name" value="Acetyltransf_5"/>
    <property type="match status" value="1"/>
</dbReference>
<dbReference type="Proteomes" id="UP000320338">
    <property type="component" value="Unassembled WGS sequence"/>
</dbReference>
<keyword evidence="4" id="KW-0443">Lipid metabolism</keyword>
<dbReference type="SUPFAM" id="SSF55729">
    <property type="entry name" value="Acyl-CoA N-acyltransferases (Nat)"/>
    <property type="match status" value="1"/>
</dbReference>
<dbReference type="OrthoDB" id="9787072at2"/>
<evidence type="ECO:0000256" key="3">
    <source>
        <dbReference type="ARBA" id="ARBA00022679"/>
    </source>
</evidence>
<organism evidence="6 7">
    <name type="scientific">Pseudonocardia hydrocarbonoxydans</name>
    <dbReference type="NCBI Taxonomy" id="76726"/>
    <lineage>
        <taxon>Bacteria</taxon>
        <taxon>Bacillati</taxon>
        <taxon>Actinomycetota</taxon>
        <taxon>Actinomycetes</taxon>
        <taxon>Pseudonocardiales</taxon>
        <taxon>Pseudonocardiaceae</taxon>
        <taxon>Pseudonocardia</taxon>
    </lineage>
</organism>
<comment type="caution">
    <text evidence="6">The sequence shown here is derived from an EMBL/GenBank/DDBJ whole genome shotgun (WGS) entry which is preliminary data.</text>
</comment>
<dbReference type="PANTHER" id="PTHR37323">
    <property type="entry name" value="GCN5-RELATED N-ACETYLTRANSFERASE"/>
    <property type="match status" value="1"/>
</dbReference>
<keyword evidence="7" id="KW-1185">Reference proteome</keyword>
<evidence type="ECO:0000313" key="6">
    <source>
        <dbReference type="EMBL" id="GEC19213.1"/>
    </source>
</evidence>
<dbReference type="Gene3D" id="3.40.630.30">
    <property type="match status" value="1"/>
</dbReference>
<gene>
    <name evidence="6" type="ORF">PHY01_14960</name>
</gene>
<dbReference type="GO" id="GO:0006629">
    <property type="term" value="P:lipid metabolic process"/>
    <property type="evidence" value="ECO:0007669"/>
    <property type="project" value="UniProtKB-KW"/>
</dbReference>
<evidence type="ECO:0000256" key="2">
    <source>
        <dbReference type="ARBA" id="ARBA00022516"/>
    </source>
</evidence>
<dbReference type="PANTHER" id="PTHR37323:SF1">
    <property type="entry name" value="L-ORNITHINE N(ALPHA)-ACYLTRANSFERASE"/>
    <property type="match status" value="1"/>
</dbReference>
<dbReference type="InterPro" id="IPR016181">
    <property type="entry name" value="Acyl_CoA_acyltransferase"/>
</dbReference>
<dbReference type="EMBL" id="BJNG01000014">
    <property type="protein sequence ID" value="GEC19213.1"/>
    <property type="molecule type" value="Genomic_DNA"/>
</dbReference>
<dbReference type="InterPro" id="IPR052351">
    <property type="entry name" value="Ornithine_N-alpha-AT"/>
</dbReference>
<dbReference type="GO" id="GO:0016746">
    <property type="term" value="F:acyltransferase activity"/>
    <property type="evidence" value="ECO:0007669"/>
    <property type="project" value="UniProtKB-KW"/>
</dbReference>
<accession>A0A4Y3WK36</accession>